<dbReference type="OrthoDB" id="2684522at2759"/>
<accession>A0A0D0AB50</accession>
<dbReference type="InParanoid" id="A0A0D0AB50"/>
<dbReference type="HOGENOM" id="CLU_1961029_0_0_1"/>
<name>A0A0D0AB50_9AGAM</name>
<sequence>MFPHRNPASNVPAAAQDTKVPIVISAKQNDHLLKPPPHFACFVPLPTLPVSALVHSMTLPEFDPTLAKLDICKFFSPIDCNISDIASGFLQRSIPPLPLSSHLLDAFDQAVQNGAKSVVLLSQSKNGL</sequence>
<protein>
    <submittedName>
        <fullName evidence="1">Unplaced genomic scaffold CY34scaffold_1847, whole genome shotgun sequence</fullName>
    </submittedName>
</protein>
<dbReference type="Proteomes" id="UP000054485">
    <property type="component" value="Unassembled WGS sequence"/>
</dbReference>
<reference evidence="1 2" key="1">
    <citation type="submission" date="2014-04" db="EMBL/GenBank/DDBJ databases">
        <authorList>
            <consortium name="DOE Joint Genome Institute"/>
            <person name="Kuo A."/>
            <person name="Ruytinx J."/>
            <person name="Rineau F."/>
            <person name="Colpaert J."/>
            <person name="Kohler A."/>
            <person name="Nagy L.G."/>
            <person name="Floudas D."/>
            <person name="Copeland A."/>
            <person name="Barry K.W."/>
            <person name="Cichocki N."/>
            <person name="Veneault-Fourrey C."/>
            <person name="LaButti K."/>
            <person name="Lindquist E.A."/>
            <person name="Lipzen A."/>
            <person name="Lundell T."/>
            <person name="Morin E."/>
            <person name="Murat C."/>
            <person name="Sun H."/>
            <person name="Tunlid A."/>
            <person name="Henrissat B."/>
            <person name="Grigoriev I.V."/>
            <person name="Hibbett D.S."/>
            <person name="Martin F."/>
            <person name="Nordberg H.P."/>
            <person name="Cantor M.N."/>
            <person name="Hua S.X."/>
        </authorList>
    </citation>
    <scope>NUCLEOTIDE SEQUENCE [LARGE SCALE GENOMIC DNA]</scope>
    <source>
        <strain evidence="1 2">UH-Slu-Lm8-n1</strain>
    </source>
</reference>
<dbReference type="EMBL" id="KN836978">
    <property type="protein sequence ID" value="KIK31452.1"/>
    <property type="molecule type" value="Genomic_DNA"/>
</dbReference>
<evidence type="ECO:0000313" key="1">
    <source>
        <dbReference type="EMBL" id="KIK31452.1"/>
    </source>
</evidence>
<dbReference type="AlphaFoldDB" id="A0A0D0AB50"/>
<reference evidence="2" key="2">
    <citation type="submission" date="2015-01" db="EMBL/GenBank/DDBJ databases">
        <title>Evolutionary Origins and Diversification of the Mycorrhizal Mutualists.</title>
        <authorList>
            <consortium name="DOE Joint Genome Institute"/>
            <consortium name="Mycorrhizal Genomics Consortium"/>
            <person name="Kohler A."/>
            <person name="Kuo A."/>
            <person name="Nagy L.G."/>
            <person name="Floudas D."/>
            <person name="Copeland A."/>
            <person name="Barry K.W."/>
            <person name="Cichocki N."/>
            <person name="Veneault-Fourrey C."/>
            <person name="LaButti K."/>
            <person name="Lindquist E.A."/>
            <person name="Lipzen A."/>
            <person name="Lundell T."/>
            <person name="Morin E."/>
            <person name="Murat C."/>
            <person name="Riley R."/>
            <person name="Ohm R."/>
            <person name="Sun H."/>
            <person name="Tunlid A."/>
            <person name="Henrissat B."/>
            <person name="Grigoriev I.V."/>
            <person name="Hibbett D.S."/>
            <person name="Martin F."/>
        </authorList>
    </citation>
    <scope>NUCLEOTIDE SEQUENCE [LARGE SCALE GENOMIC DNA]</scope>
    <source>
        <strain evidence="2">UH-Slu-Lm8-n1</strain>
    </source>
</reference>
<organism evidence="1 2">
    <name type="scientific">Suillus luteus UH-Slu-Lm8-n1</name>
    <dbReference type="NCBI Taxonomy" id="930992"/>
    <lineage>
        <taxon>Eukaryota</taxon>
        <taxon>Fungi</taxon>
        <taxon>Dikarya</taxon>
        <taxon>Basidiomycota</taxon>
        <taxon>Agaricomycotina</taxon>
        <taxon>Agaricomycetes</taxon>
        <taxon>Agaricomycetidae</taxon>
        <taxon>Boletales</taxon>
        <taxon>Suillineae</taxon>
        <taxon>Suillaceae</taxon>
        <taxon>Suillus</taxon>
    </lineage>
</organism>
<keyword evidence="2" id="KW-1185">Reference proteome</keyword>
<evidence type="ECO:0000313" key="2">
    <source>
        <dbReference type="Proteomes" id="UP000054485"/>
    </source>
</evidence>
<proteinExistence type="predicted"/>
<gene>
    <name evidence="1" type="ORF">CY34DRAFT_19905</name>
</gene>